<dbReference type="KEGG" id="nse:NSE_0292"/>
<keyword evidence="1" id="KW-1208">Phospholipid metabolism</keyword>
<keyword evidence="1" id="KW-0595">Phospholipid degradation</keyword>
<dbReference type="EMBL" id="CP000237">
    <property type="protein sequence ID" value="ABD46516.1"/>
    <property type="molecule type" value="Genomic_DNA"/>
</dbReference>
<dbReference type="STRING" id="222891.NSE_0292"/>
<gene>
    <name evidence="4" type="primary">pgpA</name>
    <name evidence="4" type="ordered locus">NSE_0292</name>
</gene>
<keyword evidence="5" id="KW-1185">Reference proteome</keyword>
<dbReference type="Pfam" id="PF04608">
    <property type="entry name" value="PgpA"/>
    <property type="match status" value="1"/>
</dbReference>
<keyword evidence="1" id="KW-0460">Magnesium</keyword>
<keyword evidence="1 2" id="KW-0812">Transmembrane</keyword>
<proteinExistence type="predicted"/>
<comment type="cofactor">
    <cofactor evidence="1">
        <name>Mg(2+)</name>
        <dbReference type="ChEBI" id="CHEBI:18420"/>
    </cofactor>
</comment>
<feature type="transmembrane region" description="Helical" evidence="2">
    <location>
        <begin position="50"/>
        <end position="71"/>
    </location>
</feature>
<dbReference type="InterPro" id="IPR036681">
    <property type="entry name" value="PgpA-like_sf"/>
</dbReference>
<feature type="transmembrane region" description="Helical" evidence="2">
    <location>
        <begin position="108"/>
        <end position="125"/>
    </location>
</feature>
<keyword evidence="1 2" id="KW-0472">Membrane</keyword>
<accession>Q2GEB3</accession>
<dbReference type="SUPFAM" id="SSF101307">
    <property type="entry name" value="YutG-like"/>
    <property type="match status" value="1"/>
</dbReference>
<dbReference type="Proteomes" id="UP000001942">
    <property type="component" value="Chromosome"/>
</dbReference>
<dbReference type="RefSeq" id="WP_011451689.1">
    <property type="nucleotide sequence ID" value="NC_007798.1"/>
</dbReference>
<dbReference type="CDD" id="cd06971">
    <property type="entry name" value="PgpA"/>
    <property type="match status" value="1"/>
</dbReference>
<comment type="catalytic activity">
    <reaction evidence="1">
        <text>a 1,2-diacyl-sn-glycero-3-phospho-(1'-sn-glycero-3'-phosphate) + H2O = a 1,2-diacyl-sn-glycero-3-phospho-(1'-sn-glycerol) + phosphate</text>
        <dbReference type="Rhea" id="RHEA:33751"/>
        <dbReference type="ChEBI" id="CHEBI:15377"/>
        <dbReference type="ChEBI" id="CHEBI:43474"/>
        <dbReference type="ChEBI" id="CHEBI:60110"/>
        <dbReference type="ChEBI" id="CHEBI:64716"/>
        <dbReference type="EC" id="3.1.3.27"/>
    </reaction>
</comment>
<dbReference type="UniPathway" id="UPA00084">
    <property type="reaction ID" value="UER00504"/>
</dbReference>
<comment type="pathway">
    <text evidence="1">Phospholipid metabolism; phosphatidylglycerol biosynthesis; phosphatidylglycerol from CDP-diacylglycerol: step 2/2.</text>
</comment>
<dbReference type="eggNOG" id="COG1267">
    <property type="taxonomic scope" value="Bacteria"/>
</dbReference>
<dbReference type="OrthoDB" id="9804091at2"/>
<keyword evidence="1" id="KW-0443">Lipid metabolism</keyword>
<comment type="subcellular location">
    <subcellularLocation>
        <location evidence="1">Cell inner membrane</location>
        <topology evidence="1">Multi-pass membrane protein</topology>
    </subcellularLocation>
</comment>
<evidence type="ECO:0000256" key="2">
    <source>
        <dbReference type="SAM" id="Phobius"/>
    </source>
</evidence>
<feature type="domain" description="YutG/PgpA" evidence="3">
    <location>
        <begin position="15"/>
        <end position="164"/>
    </location>
</feature>
<dbReference type="InterPro" id="IPR007686">
    <property type="entry name" value="YutG/PgpA"/>
</dbReference>
<dbReference type="GO" id="GO:0008962">
    <property type="term" value="F:phosphatidylglycerophosphatase activity"/>
    <property type="evidence" value="ECO:0007669"/>
    <property type="project" value="UniProtKB-EC"/>
</dbReference>
<keyword evidence="1 4" id="KW-0378">Hydrolase</keyword>
<dbReference type="GO" id="GO:0046872">
    <property type="term" value="F:metal ion binding"/>
    <property type="evidence" value="ECO:0007669"/>
    <property type="project" value="UniProtKB-KW"/>
</dbReference>
<dbReference type="EC" id="3.1.3.27" evidence="1"/>
<evidence type="ECO:0000256" key="1">
    <source>
        <dbReference type="PIRNR" id="PIRNR006162"/>
    </source>
</evidence>
<keyword evidence="2" id="KW-1133">Transmembrane helix</keyword>
<protein>
    <recommendedName>
        <fullName evidence="1">Phosphatidylglycerophosphatase A</fullName>
        <ecNumber evidence="1">3.1.3.27</ecNumber>
    </recommendedName>
    <alternativeName>
        <fullName evidence="1">Phosphatidylglycerolphosphate phosphatase A</fullName>
    </alternativeName>
</protein>
<feature type="transmembrane region" description="Helical" evidence="2">
    <location>
        <begin position="146"/>
        <end position="168"/>
    </location>
</feature>
<keyword evidence="1" id="KW-0997">Cell inner membrane</keyword>
<dbReference type="AlphaFoldDB" id="Q2GEB3"/>
<evidence type="ECO:0000259" key="3">
    <source>
        <dbReference type="Pfam" id="PF04608"/>
    </source>
</evidence>
<keyword evidence="1" id="KW-0442">Lipid degradation</keyword>
<keyword evidence="1" id="KW-0479">Metal-binding</keyword>
<dbReference type="GO" id="GO:0006655">
    <property type="term" value="P:phosphatidylglycerol biosynthetic process"/>
    <property type="evidence" value="ECO:0007669"/>
    <property type="project" value="UniProtKB-UniPathway"/>
</dbReference>
<evidence type="ECO:0000313" key="5">
    <source>
        <dbReference type="Proteomes" id="UP000001942"/>
    </source>
</evidence>
<dbReference type="GO" id="GO:0009395">
    <property type="term" value="P:phospholipid catabolic process"/>
    <property type="evidence" value="ECO:0007669"/>
    <property type="project" value="UniProtKB-KW"/>
</dbReference>
<dbReference type="GO" id="GO:0005886">
    <property type="term" value="C:plasma membrane"/>
    <property type="evidence" value="ECO:0007669"/>
    <property type="project" value="UniProtKB-SubCell"/>
</dbReference>
<feature type="transmembrane region" description="Helical" evidence="2">
    <location>
        <begin position="21"/>
        <end position="44"/>
    </location>
</feature>
<sequence length="169" mass="19219">MQSRKERKQDVFTKCATCFGIGYLSPLPGTLGSILAFVFLPLIIFFPLSIAYVILISSFLFLIGIWSCDKYETTYSLKDPKEVIIDELVAQLILFICISYVFRSSFELSIMLLLCVTSFVLFRFFDIVKPWPISFVQKNIHGGFGVMLDDLLAAFATFIMISIIAYVLF</sequence>
<comment type="function">
    <text evidence="1">Lipid phosphatase which dephosphorylates phosphatidylglycerophosphate (PGP) to phosphatidylglycerol (PG).</text>
</comment>
<dbReference type="PIRSF" id="PIRSF006162">
    <property type="entry name" value="PgpA"/>
    <property type="match status" value="1"/>
</dbReference>
<organism evidence="4 5">
    <name type="scientific">Ehrlichia sennetsu (strain ATCC VR-367 / Miyayama)</name>
    <name type="common">Neorickettsia sennetsu</name>
    <dbReference type="NCBI Taxonomy" id="222891"/>
    <lineage>
        <taxon>Bacteria</taxon>
        <taxon>Pseudomonadati</taxon>
        <taxon>Pseudomonadota</taxon>
        <taxon>Alphaproteobacteria</taxon>
        <taxon>Rickettsiales</taxon>
        <taxon>Anaplasmataceae</taxon>
        <taxon>Ehrlichia</taxon>
    </lineage>
</organism>
<dbReference type="HOGENOM" id="CLU_103734_0_1_5"/>
<name>Q2GEB3_EHRS3</name>
<reference evidence="4 5" key="1">
    <citation type="journal article" date="2006" name="PLoS Genet.">
        <title>Comparative genomics of emerging human ehrlichiosis agents.</title>
        <authorList>
            <person name="Dunning Hotopp J.C."/>
            <person name="Lin M."/>
            <person name="Madupu R."/>
            <person name="Crabtree J."/>
            <person name="Angiuoli S.V."/>
            <person name="Eisen J.A."/>
            <person name="Seshadri R."/>
            <person name="Ren Q."/>
            <person name="Wu M."/>
            <person name="Utterback T.R."/>
            <person name="Smith S."/>
            <person name="Lewis M."/>
            <person name="Khouri H."/>
            <person name="Zhang C."/>
            <person name="Niu H."/>
            <person name="Lin Q."/>
            <person name="Ohashi N."/>
            <person name="Zhi N."/>
            <person name="Nelson W."/>
            <person name="Brinkac L.M."/>
            <person name="Dodson R.J."/>
            <person name="Rosovitz M.J."/>
            <person name="Sundaram J."/>
            <person name="Daugherty S.C."/>
            <person name="Davidsen T."/>
            <person name="Durkin A.S."/>
            <person name="Gwinn M."/>
            <person name="Haft D.H."/>
            <person name="Selengut J.D."/>
            <person name="Sullivan S.A."/>
            <person name="Zafar N."/>
            <person name="Zhou L."/>
            <person name="Benahmed F."/>
            <person name="Forberger H."/>
            <person name="Halpin R."/>
            <person name="Mulligan S."/>
            <person name="Robinson J."/>
            <person name="White O."/>
            <person name="Rikihisa Y."/>
            <person name="Tettelin H."/>
        </authorList>
    </citation>
    <scope>NUCLEOTIDE SEQUENCE [LARGE SCALE GENOMIC DNA]</scope>
    <source>
        <strain evidence="5">ATCC VR-367 / Miyayama</strain>
    </source>
</reference>
<dbReference type="PANTHER" id="PTHR36305">
    <property type="entry name" value="PHOSPHATIDYLGLYCEROPHOSPHATASE A"/>
    <property type="match status" value="1"/>
</dbReference>
<dbReference type="PANTHER" id="PTHR36305:SF1">
    <property type="entry name" value="PHOSPHATIDYLGLYCEROPHOSPHATASE A"/>
    <property type="match status" value="1"/>
</dbReference>
<keyword evidence="1" id="KW-1003">Cell membrane</keyword>
<dbReference type="InterPro" id="IPR026037">
    <property type="entry name" value="PgpA"/>
</dbReference>
<evidence type="ECO:0000313" key="4">
    <source>
        <dbReference type="EMBL" id="ABD46516.1"/>
    </source>
</evidence>